<dbReference type="SUPFAM" id="SSF50156">
    <property type="entry name" value="PDZ domain-like"/>
    <property type="match status" value="1"/>
</dbReference>
<dbReference type="Pfam" id="PF03572">
    <property type="entry name" value="Peptidase_S41"/>
    <property type="match status" value="1"/>
</dbReference>
<evidence type="ECO:0000313" key="8">
    <source>
        <dbReference type="Proteomes" id="UP001232063"/>
    </source>
</evidence>
<keyword evidence="8" id="KW-1185">Reference proteome</keyword>
<dbReference type="PANTHER" id="PTHR32060:SF30">
    <property type="entry name" value="CARBOXY-TERMINAL PROCESSING PROTEASE CTPA"/>
    <property type="match status" value="1"/>
</dbReference>
<dbReference type="NCBIfam" id="TIGR00225">
    <property type="entry name" value="prc"/>
    <property type="match status" value="1"/>
</dbReference>
<gene>
    <name evidence="7" type="ORF">QNI22_24275</name>
</gene>
<dbReference type="Gene3D" id="3.30.750.44">
    <property type="match status" value="1"/>
</dbReference>
<comment type="caution">
    <text evidence="7">The sequence shown here is derived from an EMBL/GenBank/DDBJ whole genome shotgun (WGS) entry which is preliminary data.</text>
</comment>
<organism evidence="7 8">
    <name type="scientific">Xanthocytophaga agilis</name>
    <dbReference type="NCBI Taxonomy" id="3048010"/>
    <lineage>
        <taxon>Bacteria</taxon>
        <taxon>Pseudomonadati</taxon>
        <taxon>Bacteroidota</taxon>
        <taxon>Cytophagia</taxon>
        <taxon>Cytophagales</taxon>
        <taxon>Rhodocytophagaceae</taxon>
        <taxon>Xanthocytophaga</taxon>
    </lineage>
</organism>
<dbReference type="Gene3D" id="2.30.42.10">
    <property type="match status" value="1"/>
</dbReference>
<dbReference type="SUPFAM" id="SSF52096">
    <property type="entry name" value="ClpP/crotonase"/>
    <property type="match status" value="1"/>
</dbReference>
<dbReference type="GO" id="GO:0030288">
    <property type="term" value="C:outer membrane-bounded periplasmic space"/>
    <property type="evidence" value="ECO:0007669"/>
    <property type="project" value="TreeGrafter"/>
</dbReference>
<evidence type="ECO:0000256" key="1">
    <source>
        <dbReference type="ARBA" id="ARBA00009179"/>
    </source>
</evidence>
<dbReference type="InterPro" id="IPR001478">
    <property type="entry name" value="PDZ"/>
</dbReference>
<reference evidence="7" key="1">
    <citation type="submission" date="2023-05" db="EMBL/GenBank/DDBJ databases">
        <authorList>
            <person name="Zhang X."/>
        </authorList>
    </citation>
    <scope>NUCLEOTIDE SEQUENCE</scope>
    <source>
        <strain evidence="7">BD1B2-1</strain>
    </source>
</reference>
<dbReference type="SMART" id="SM00245">
    <property type="entry name" value="TSPc"/>
    <property type="match status" value="1"/>
</dbReference>
<dbReference type="SMART" id="SM00228">
    <property type="entry name" value="PDZ"/>
    <property type="match status" value="1"/>
</dbReference>
<dbReference type="RefSeq" id="WP_314514435.1">
    <property type="nucleotide sequence ID" value="NZ_JASJOU010000009.1"/>
</dbReference>
<dbReference type="PANTHER" id="PTHR32060">
    <property type="entry name" value="TAIL-SPECIFIC PROTEASE"/>
    <property type="match status" value="1"/>
</dbReference>
<dbReference type="InterPro" id="IPR005151">
    <property type="entry name" value="Tail-specific_protease"/>
</dbReference>
<feature type="domain" description="PDZ" evidence="6">
    <location>
        <begin position="90"/>
        <end position="153"/>
    </location>
</feature>
<keyword evidence="2 5" id="KW-0645">Protease</keyword>
<protein>
    <submittedName>
        <fullName evidence="7">S41 family peptidase</fullName>
    </submittedName>
</protein>
<accession>A0AAE3R4K6</accession>
<keyword evidence="3 5" id="KW-0378">Hydrolase</keyword>
<dbReference type="CDD" id="cd07560">
    <property type="entry name" value="Peptidase_S41_CPP"/>
    <property type="match status" value="1"/>
</dbReference>
<dbReference type="EMBL" id="JASJOU010000009">
    <property type="protein sequence ID" value="MDJ1503801.1"/>
    <property type="molecule type" value="Genomic_DNA"/>
</dbReference>
<dbReference type="InterPro" id="IPR004447">
    <property type="entry name" value="Peptidase_S41A"/>
</dbReference>
<dbReference type="Proteomes" id="UP001232063">
    <property type="component" value="Unassembled WGS sequence"/>
</dbReference>
<dbReference type="PROSITE" id="PS50106">
    <property type="entry name" value="PDZ"/>
    <property type="match status" value="1"/>
</dbReference>
<evidence type="ECO:0000256" key="5">
    <source>
        <dbReference type="RuleBase" id="RU004404"/>
    </source>
</evidence>
<evidence type="ECO:0000259" key="6">
    <source>
        <dbReference type="PROSITE" id="PS50106"/>
    </source>
</evidence>
<proteinExistence type="inferred from homology"/>
<dbReference type="GO" id="GO:0007165">
    <property type="term" value="P:signal transduction"/>
    <property type="evidence" value="ECO:0007669"/>
    <property type="project" value="TreeGrafter"/>
</dbReference>
<sequence length="554" mass="61687">MSTIRNSSFYVRLPILLAVTLAGGIFLGAKVGGNSNNGNVAKSYQKYREILSLIDRDYVDTVNIEKLVDYSIEKMLEKLDPHTAYIPASDIQMARAQLESDFDGIGVEFNIFRDTVSVIAPLVGGPSESAGIRAGDKIVEANGVKLTGKSLDNNLVFTSLRGPRGSKVKIGIVRKGVKEVVYFNITRDKIPQFSIESSHMVDNSTGYIKVSRFAANTYDEFKKALGNLKKQGMQQLVLDLRGNPGGYMDRATNMVDELLAGNKLIVYTDGKESRYDQKVNASQPGIFEKGPIIVLLDEGSASASEIVAGALQDNDRALVVGRRSFGKGLVQAPIPLEDGSELRLTISRYYTPSGRSIQKEYTHDGTDDYDRDIEKRYEHGEFFNADSIKFNTSKTYKTAKGRTVYGGGGIMPDVFVSLDTNYNTKYLAELYNSNIVREYALNYATDHRKELDKMSFADFRKKVTITDAMLQDVIKMANQANITYNDKDFQRSKAFLSNQLKALIARTVWRRSEKDGLNNEYYQITLEQDPVFQKALQSFPKAAALEQGKLASSK</sequence>
<evidence type="ECO:0000256" key="2">
    <source>
        <dbReference type="ARBA" id="ARBA00022670"/>
    </source>
</evidence>
<dbReference type="InterPro" id="IPR041489">
    <property type="entry name" value="PDZ_6"/>
</dbReference>
<name>A0AAE3R4K6_9BACT</name>
<comment type="similarity">
    <text evidence="1 5">Belongs to the peptidase S41A family.</text>
</comment>
<dbReference type="GO" id="GO:0004175">
    <property type="term" value="F:endopeptidase activity"/>
    <property type="evidence" value="ECO:0007669"/>
    <property type="project" value="TreeGrafter"/>
</dbReference>
<dbReference type="GO" id="GO:0008236">
    <property type="term" value="F:serine-type peptidase activity"/>
    <property type="evidence" value="ECO:0007669"/>
    <property type="project" value="UniProtKB-KW"/>
</dbReference>
<dbReference type="CDD" id="cd06782">
    <property type="entry name" value="cpPDZ_CPP-like"/>
    <property type="match status" value="1"/>
</dbReference>
<dbReference type="GO" id="GO:0006508">
    <property type="term" value="P:proteolysis"/>
    <property type="evidence" value="ECO:0007669"/>
    <property type="project" value="UniProtKB-KW"/>
</dbReference>
<dbReference type="Gene3D" id="3.90.226.10">
    <property type="entry name" value="2-enoyl-CoA Hydratase, Chain A, domain 1"/>
    <property type="match status" value="1"/>
</dbReference>
<keyword evidence="4 5" id="KW-0720">Serine protease</keyword>
<dbReference type="InterPro" id="IPR029045">
    <property type="entry name" value="ClpP/crotonase-like_dom_sf"/>
</dbReference>
<evidence type="ECO:0000256" key="4">
    <source>
        <dbReference type="ARBA" id="ARBA00022825"/>
    </source>
</evidence>
<evidence type="ECO:0000313" key="7">
    <source>
        <dbReference type="EMBL" id="MDJ1503801.1"/>
    </source>
</evidence>
<evidence type="ECO:0000256" key="3">
    <source>
        <dbReference type="ARBA" id="ARBA00022801"/>
    </source>
</evidence>
<dbReference type="AlphaFoldDB" id="A0AAE3R4K6"/>
<dbReference type="InterPro" id="IPR036034">
    <property type="entry name" value="PDZ_sf"/>
</dbReference>
<dbReference type="Pfam" id="PF17820">
    <property type="entry name" value="PDZ_6"/>
    <property type="match status" value="1"/>
</dbReference>